<accession>A0ABM6YW92</accession>
<keyword evidence="3" id="KW-1185">Reference proteome</keyword>
<organism evidence="2 3">
    <name type="scientific">Vibrio alfacsensis</name>
    <dbReference type="NCBI Taxonomy" id="1074311"/>
    <lineage>
        <taxon>Bacteria</taxon>
        <taxon>Pseudomonadati</taxon>
        <taxon>Pseudomonadota</taxon>
        <taxon>Gammaproteobacteria</taxon>
        <taxon>Vibrionales</taxon>
        <taxon>Vibrionaceae</taxon>
        <taxon>Vibrio</taxon>
    </lineage>
</organism>
<evidence type="ECO:0000313" key="2">
    <source>
        <dbReference type="EMBL" id="AXY02129.1"/>
    </source>
</evidence>
<dbReference type="Gene3D" id="3.40.630.30">
    <property type="match status" value="1"/>
</dbReference>
<evidence type="ECO:0000259" key="1">
    <source>
        <dbReference type="Pfam" id="PF13302"/>
    </source>
</evidence>
<name>A0ABM6YW92_9VIBR</name>
<gene>
    <name evidence="2" type="ORF">D1115_14250</name>
</gene>
<sequence>MRLNGQYCSLRLVEIEDAEFIVSLRTDEKKSQFLSKTRSSVEKQVEWIEHYKEREREGSEYYFIVEDSFGQRVGTYRLYDIKSHSATPGSWIMIDGVELPVTIESVLLMYAFVFESLNKHKIIFDVMKGNKRVIRFHQGYGSVFTHENEEFKYFEFTSEQFPKMKAKLGKYIGLQDA</sequence>
<dbReference type="Proteomes" id="UP000262832">
    <property type="component" value="Chromosome I"/>
</dbReference>
<dbReference type="PANTHER" id="PTHR43415:SF3">
    <property type="entry name" value="GNAT-FAMILY ACETYLTRANSFERASE"/>
    <property type="match status" value="1"/>
</dbReference>
<dbReference type="InterPro" id="IPR000182">
    <property type="entry name" value="GNAT_dom"/>
</dbReference>
<dbReference type="RefSeq" id="WP_128811934.1">
    <property type="nucleotide sequence ID" value="NZ_CP032093.1"/>
</dbReference>
<evidence type="ECO:0000313" key="3">
    <source>
        <dbReference type="Proteomes" id="UP000262832"/>
    </source>
</evidence>
<dbReference type="InterPro" id="IPR016181">
    <property type="entry name" value="Acyl_CoA_acyltransferase"/>
</dbReference>
<dbReference type="SUPFAM" id="SSF55729">
    <property type="entry name" value="Acyl-CoA N-acyltransferases (Nat)"/>
    <property type="match status" value="1"/>
</dbReference>
<protein>
    <submittedName>
        <fullName evidence="2">N-acetyltransferase</fullName>
    </submittedName>
</protein>
<dbReference type="EMBL" id="CP032093">
    <property type="protein sequence ID" value="AXY02129.1"/>
    <property type="molecule type" value="Genomic_DNA"/>
</dbReference>
<dbReference type="PANTHER" id="PTHR43415">
    <property type="entry name" value="SPERMIDINE N(1)-ACETYLTRANSFERASE"/>
    <property type="match status" value="1"/>
</dbReference>
<reference evidence="2 3" key="1">
    <citation type="submission" date="2018-08" db="EMBL/GenBank/DDBJ databases">
        <title>Genomic taxonomy of the Vibrionaceae family.</title>
        <authorList>
            <person name="Gomez-Gil B."/>
            <person name="Tanaka M."/>
            <person name="Sawabe T."/>
            <person name="Enciso-Ibarra K."/>
        </authorList>
    </citation>
    <scope>NUCLEOTIDE SEQUENCE [LARGE SCALE GENOMIC DNA]</scope>
    <source>
        <strain evidence="2 3">CAIM 1831</strain>
    </source>
</reference>
<feature type="domain" description="N-acetyltransferase" evidence="1">
    <location>
        <begin position="10"/>
        <end position="141"/>
    </location>
</feature>
<proteinExistence type="predicted"/>
<dbReference type="Pfam" id="PF13302">
    <property type="entry name" value="Acetyltransf_3"/>
    <property type="match status" value="1"/>
</dbReference>